<name>A0AAV4G594_9GAST</name>
<dbReference type="EMBL" id="BMAT01008239">
    <property type="protein sequence ID" value="GFR80802.1"/>
    <property type="molecule type" value="Genomic_DNA"/>
</dbReference>
<dbReference type="Proteomes" id="UP000762676">
    <property type="component" value="Unassembled WGS sequence"/>
</dbReference>
<organism evidence="1 2">
    <name type="scientific">Elysia marginata</name>
    <dbReference type="NCBI Taxonomy" id="1093978"/>
    <lineage>
        <taxon>Eukaryota</taxon>
        <taxon>Metazoa</taxon>
        <taxon>Spiralia</taxon>
        <taxon>Lophotrochozoa</taxon>
        <taxon>Mollusca</taxon>
        <taxon>Gastropoda</taxon>
        <taxon>Heterobranchia</taxon>
        <taxon>Euthyneura</taxon>
        <taxon>Panpulmonata</taxon>
        <taxon>Sacoglossa</taxon>
        <taxon>Placobranchoidea</taxon>
        <taxon>Plakobranchidae</taxon>
        <taxon>Elysia</taxon>
    </lineage>
</organism>
<sequence length="93" mass="10702">MSVLQTLGNSKDTEIDTLRHKLLELGAKVGEFTLQWIPGHSNIERNKKADNFAKLSSEIEQEERTIVYQEAKTMVKMAAEERGKKNHEDFNKK</sequence>
<keyword evidence="2" id="KW-1185">Reference proteome</keyword>
<dbReference type="InterPro" id="IPR036397">
    <property type="entry name" value="RNaseH_sf"/>
</dbReference>
<comment type="caution">
    <text evidence="1">The sequence shown here is derived from an EMBL/GenBank/DDBJ whole genome shotgun (WGS) entry which is preliminary data.</text>
</comment>
<proteinExistence type="predicted"/>
<reference evidence="1 2" key="1">
    <citation type="journal article" date="2021" name="Elife">
        <title>Chloroplast acquisition without the gene transfer in kleptoplastic sea slugs, Plakobranchus ocellatus.</title>
        <authorList>
            <person name="Maeda T."/>
            <person name="Takahashi S."/>
            <person name="Yoshida T."/>
            <person name="Shimamura S."/>
            <person name="Takaki Y."/>
            <person name="Nagai Y."/>
            <person name="Toyoda A."/>
            <person name="Suzuki Y."/>
            <person name="Arimoto A."/>
            <person name="Ishii H."/>
            <person name="Satoh N."/>
            <person name="Nishiyama T."/>
            <person name="Hasebe M."/>
            <person name="Maruyama T."/>
            <person name="Minagawa J."/>
            <person name="Obokata J."/>
            <person name="Shigenobu S."/>
        </authorList>
    </citation>
    <scope>NUCLEOTIDE SEQUENCE [LARGE SCALE GENOMIC DNA]</scope>
</reference>
<dbReference type="SUPFAM" id="SSF53098">
    <property type="entry name" value="Ribonuclease H-like"/>
    <property type="match status" value="1"/>
</dbReference>
<evidence type="ECO:0000313" key="2">
    <source>
        <dbReference type="Proteomes" id="UP000762676"/>
    </source>
</evidence>
<gene>
    <name evidence="1" type="ORF">ElyMa_004053900</name>
</gene>
<accession>A0AAV4G594</accession>
<dbReference type="GO" id="GO:0003676">
    <property type="term" value="F:nucleic acid binding"/>
    <property type="evidence" value="ECO:0007669"/>
    <property type="project" value="InterPro"/>
</dbReference>
<dbReference type="InterPro" id="IPR012337">
    <property type="entry name" value="RNaseH-like_sf"/>
</dbReference>
<dbReference type="Gene3D" id="3.30.420.10">
    <property type="entry name" value="Ribonuclease H-like superfamily/Ribonuclease H"/>
    <property type="match status" value="1"/>
</dbReference>
<evidence type="ECO:0000313" key="1">
    <source>
        <dbReference type="EMBL" id="GFR80802.1"/>
    </source>
</evidence>
<dbReference type="AlphaFoldDB" id="A0AAV4G594"/>
<protein>
    <submittedName>
        <fullName evidence="1">Gag-Pol polyprotein</fullName>
    </submittedName>
</protein>